<evidence type="ECO:0000256" key="6">
    <source>
        <dbReference type="ARBA" id="ARBA00023136"/>
    </source>
</evidence>
<name>A0A369TG90_9RHOB</name>
<gene>
    <name evidence="9" type="ORF">DU478_20720</name>
</gene>
<evidence type="ECO:0000313" key="9">
    <source>
        <dbReference type="EMBL" id="RDD64333.1"/>
    </source>
</evidence>
<dbReference type="Pfam" id="PF02472">
    <property type="entry name" value="ExbD"/>
    <property type="match status" value="1"/>
</dbReference>
<evidence type="ECO:0000256" key="5">
    <source>
        <dbReference type="ARBA" id="ARBA00022989"/>
    </source>
</evidence>
<keyword evidence="7" id="KW-0813">Transport</keyword>
<organism evidence="9 10">
    <name type="scientific">Thalassococcus profundi</name>
    <dbReference type="NCBI Taxonomy" id="2282382"/>
    <lineage>
        <taxon>Bacteria</taxon>
        <taxon>Pseudomonadati</taxon>
        <taxon>Pseudomonadota</taxon>
        <taxon>Alphaproteobacteria</taxon>
        <taxon>Rhodobacterales</taxon>
        <taxon>Roseobacteraceae</taxon>
        <taxon>Thalassococcus</taxon>
    </lineage>
</organism>
<evidence type="ECO:0000256" key="8">
    <source>
        <dbReference type="SAM" id="Phobius"/>
    </source>
</evidence>
<keyword evidence="3" id="KW-1003">Cell membrane</keyword>
<evidence type="ECO:0000256" key="3">
    <source>
        <dbReference type="ARBA" id="ARBA00022475"/>
    </source>
</evidence>
<dbReference type="GO" id="GO:0022857">
    <property type="term" value="F:transmembrane transporter activity"/>
    <property type="evidence" value="ECO:0007669"/>
    <property type="project" value="InterPro"/>
</dbReference>
<keyword evidence="7" id="KW-0653">Protein transport</keyword>
<feature type="transmembrane region" description="Helical" evidence="8">
    <location>
        <begin position="12"/>
        <end position="31"/>
    </location>
</feature>
<keyword evidence="6 8" id="KW-0472">Membrane</keyword>
<keyword evidence="10" id="KW-1185">Reference proteome</keyword>
<dbReference type="RefSeq" id="WP_114512776.1">
    <property type="nucleotide sequence ID" value="NZ_QPMK01000024.1"/>
</dbReference>
<evidence type="ECO:0000256" key="1">
    <source>
        <dbReference type="ARBA" id="ARBA00004162"/>
    </source>
</evidence>
<evidence type="ECO:0000256" key="7">
    <source>
        <dbReference type="RuleBase" id="RU003879"/>
    </source>
</evidence>
<evidence type="ECO:0000256" key="2">
    <source>
        <dbReference type="ARBA" id="ARBA00005811"/>
    </source>
</evidence>
<accession>A0A369TG90</accession>
<dbReference type="EMBL" id="QPMK01000024">
    <property type="protein sequence ID" value="RDD64333.1"/>
    <property type="molecule type" value="Genomic_DNA"/>
</dbReference>
<sequence>MRLARPATVRRRVTLVPLIDVLFILLVYFMVTSVYRDLDMIPVVRGGDPMAGAAQVDGGAVAGGTLLLRIGAGGEVVLRGQALTPAGLTAALSGAPRVLILPTGAAPLWALTQVMDAVAAAGVGDARLVRLEDGA</sequence>
<dbReference type="OrthoDB" id="9793581at2"/>
<protein>
    <submittedName>
        <fullName evidence="9">Biopolymer transporter ExbD</fullName>
    </submittedName>
</protein>
<dbReference type="Proteomes" id="UP000253977">
    <property type="component" value="Unassembled WGS sequence"/>
</dbReference>
<dbReference type="GO" id="GO:0015031">
    <property type="term" value="P:protein transport"/>
    <property type="evidence" value="ECO:0007669"/>
    <property type="project" value="UniProtKB-KW"/>
</dbReference>
<keyword evidence="4 7" id="KW-0812">Transmembrane</keyword>
<comment type="subcellular location">
    <subcellularLocation>
        <location evidence="1">Cell membrane</location>
        <topology evidence="1">Single-pass membrane protein</topology>
    </subcellularLocation>
    <subcellularLocation>
        <location evidence="7">Cell membrane</location>
        <topology evidence="7">Single-pass type II membrane protein</topology>
    </subcellularLocation>
</comment>
<evidence type="ECO:0000313" key="10">
    <source>
        <dbReference type="Proteomes" id="UP000253977"/>
    </source>
</evidence>
<dbReference type="AlphaFoldDB" id="A0A369TG90"/>
<dbReference type="InterPro" id="IPR003400">
    <property type="entry name" value="ExbD"/>
</dbReference>
<dbReference type="GO" id="GO:0005886">
    <property type="term" value="C:plasma membrane"/>
    <property type="evidence" value="ECO:0007669"/>
    <property type="project" value="UniProtKB-SubCell"/>
</dbReference>
<proteinExistence type="inferred from homology"/>
<reference evidence="9 10" key="1">
    <citation type="submission" date="2018-07" db="EMBL/GenBank/DDBJ databases">
        <title>Thalassococcus profundi sp. nov., a marine bacterium isolated from deep seawater of Okinawa Trough.</title>
        <authorList>
            <person name="Yu M."/>
        </authorList>
    </citation>
    <scope>NUCLEOTIDE SEQUENCE [LARGE SCALE GENOMIC DNA]</scope>
    <source>
        <strain evidence="9 10">WRAS1</strain>
    </source>
</reference>
<keyword evidence="5 8" id="KW-1133">Transmembrane helix</keyword>
<comment type="similarity">
    <text evidence="2 7">Belongs to the ExbD/TolR family.</text>
</comment>
<evidence type="ECO:0000256" key="4">
    <source>
        <dbReference type="ARBA" id="ARBA00022692"/>
    </source>
</evidence>
<comment type="caution">
    <text evidence="9">The sequence shown here is derived from an EMBL/GenBank/DDBJ whole genome shotgun (WGS) entry which is preliminary data.</text>
</comment>